<evidence type="ECO:0000259" key="4">
    <source>
        <dbReference type="Pfam" id="PF02797"/>
    </source>
</evidence>
<dbReference type="InterPro" id="IPR001099">
    <property type="entry name" value="Chalcone/stilbene_synt_N"/>
</dbReference>
<dbReference type="SUPFAM" id="SSF53901">
    <property type="entry name" value="Thiolase-like"/>
    <property type="match status" value="2"/>
</dbReference>
<dbReference type="Proteomes" id="UP001592528">
    <property type="component" value="Unassembled WGS sequence"/>
</dbReference>
<gene>
    <name evidence="5" type="ORF">ACEZDJ_26020</name>
</gene>
<comment type="similarity">
    <text evidence="1">Belongs to the thiolase-like superfamily. Chalcone/stilbene synthases family.</text>
</comment>
<dbReference type="PANTHER" id="PTHR11877:SF46">
    <property type="entry name" value="TYPE III POLYKETIDE SYNTHASE A"/>
    <property type="match status" value="1"/>
</dbReference>
<keyword evidence="2" id="KW-0808">Transferase</keyword>
<evidence type="ECO:0000313" key="6">
    <source>
        <dbReference type="Proteomes" id="UP001592528"/>
    </source>
</evidence>
<name>A0ABV6UTF3_9ACTN</name>
<proteinExistence type="inferred from homology"/>
<comment type="caution">
    <text evidence="5">The sequence shown here is derived from an EMBL/GenBank/DDBJ whole genome shotgun (WGS) entry which is preliminary data.</text>
</comment>
<protein>
    <submittedName>
        <fullName evidence="5">Type III polyketide synthase</fullName>
    </submittedName>
</protein>
<dbReference type="PANTHER" id="PTHR11877">
    <property type="entry name" value="HYDROXYMETHYLGLUTARYL-COA SYNTHASE"/>
    <property type="match status" value="1"/>
</dbReference>
<evidence type="ECO:0000313" key="5">
    <source>
        <dbReference type="EMBL" id="MFC1404750.1"/>
    </source>
</evidence>
<dbReference type="Pfam" id="PF00195">
    <property type="entry name" value="Chal_sti_synt_N"/>
    <property type="match status" value="1"/>
</dbReference>
<dbReference type="RefSeq" id="WP_380523758.1">
    <property type="nucleotide sequence ID" value="NZ_JBHEZZ010000016.1"/>
</dbReference>
<dbReference type="PIRSF" id="PIRSF000451">
    <property type="entry name" value="PKS_III"/>
    <property type="match status" value="1"/>
</dbReference>
<feature type="domain" description="Chalcone/stilbene synthase C-terminal" evidence="4">
    <location>
        <begin position="263"/>
        <end position="333"/>
    </location>
</feature>
<evidence type="ECO:0000256" key="1">
    <source>
        <dbReference type="ARBA" id="ARBA00005531"/>
    </source>
</evidence>
<accession>A0ABV6UTF3</accession>
<dbReference type="EMBL" id="JBHEZZ010000016">
    <property type="protein sequence ID" value="MFC1404750.1"/>
    <property type="molecule type" value="Genomic_DNA"/>
</dbReference>
<sequence>MSRPVVVFPPYEVELDEILADIRTHHADHPDLRRILRIVGRTGVRSRRFARPLEQVAKSEPIEERNRRTFADVCALGEQAARALLAEQGVEPGQVDCVVTSHSTGIAIPGLDVHLLNALGLRPDVRRLPMTQLGCTGGALALVRAVEQVHAHPGSRVLVVIAEALNTVYQHSDDSVEAMIYKVLFGDSGGAVMVSDTPLGTGLVVQDTWEFTLPDTTERQRLRLDGLGQHFDSTSGALKSMGELVPPLLDWYRRSAGRDAPDFWVAHTGGPRILSDLEDGVGCDRKQLAHSWDSLHERGNLGGVAVLDVLDRLYATPPDQGASGVLIGLGPGFSAAACRAVWHIG</sequence>
<reference evidence="5 6" key="1">
    <citation type="submission" date="2024-09" db="EMBL/GenBank/DDBJ databases">
        <authorList>
            <person name="Lee S.D."/>
        </authorList>
    </citation>
    <scope>NUCLEOTIDE SEQUENCE [LARGE SCALE GENOMIC DNA]</scope>
    <source>
        <strain evidence="5 6">N1-5</strain>
    </source>
</reference>
<dbReference type="InterPro" id="IPR016039">
    <property type="entry name" value="Thiolase-like"/>
</dbReference>
<dbReference type="Pfam" id="PF02797">
    <property type="entry name" value="Chal_sti_synt_C"/>
    <property type="match status" value="1"/>
</dbReference>
<organism evidence="5 6">
    <name type="scientific">Streptacidiphilus cavernicola</name>
    <dbReference type="NCBI Taxonomy" id="3342716"/>
    <lineage>
        <taxon>Bacteria</taxon>
        <taxon>Bacillati</taxon>
        <taxon>Actinomycetota</taxon>
        <taxon>Actinomycetes</taxon>
        <taxon>Kitasatosporales</taxon>
        <taxon>Streptomycetaceae</taxon>
        <taxon>Streptacidiphilus</taxon>
    </lineage>
</organism>
<feature type="domain" description="Chalcone/stilbene synthase N-terminal" evidence="3">
    <location>
        <begin position="60"/>
        <end position="197"/>
    </location>
</feature>
<evidence type="ECO:0000259" key="3">
    <source>
        <dbReference type="Pfam" id="PF00195"/>
    </source>
</evidence>
<keyword evidence="6" id="KW-1185">Reference proteome</keyword>
<dbReference type="InterPro" id="IPR012328">
    <property type="entry name" value="Chalcone/stilbene_synt_C"/>
</dbReference>
<evidence type="ECO:0000256" key="2">
    <source>
        <dbReference type="ARBA" id="ARBA00022679"/>
    </source>
</evidence>
<dbReference type="Gene3D" id="3.40.47.10">
    <property type="match status" value="2"/>
</dbReference>
<dbReference type="InterPro" id="IPR011141">
    <property type="entry name" value="Polyketide_synthase_type-III"/>
</dbReference>